<dbReference type="Pfam" id="PF07660">
    <property type="entry name" value="STN"/>
    <property type="match status" value="1"/>
</dbReference>
<accession>N9CY36</accession>
<evidence type="ECO:0000256" key="10">
    <source>
        <dbReference type="ARBA" id="ARBA00023077"/>
    </source>
</evidence>
<keyword evidence="10 15" id="KW-0798">TonB box</keyword>
<evidence type="ECO:0000256" key="9">
    <source>
        <dbReference type="ARBA" id="ARBA00023065"/>
    </source>
</evidence>
<dbReference type="PANTHER" id="PTHR32552:SF74">
    <property type="entry name" value="HYDROXAMATE SIDEROPHORE RECEPTOR FHUE"/>
    <property type="match status" value="1"/>
</dbReference>
<evidence type="ECO:0000313" key="17">
    <source>
        <dbReference type="EMBL" id="ENV73345.1"/>
    </source>
</evidence>
<evidence type="ECO:0000256" key="8">
    <source>
        <dbReference type="ARBA" id="ARBA00023004"/>
    </source>
</evidence>
<dbReference type="GO" id="GO:0015891">
    <property type="term" value="P:siderophore transport"/>
    <property type="evidence" value="ECO:0007669"/>
    <property type="project" value="InterPro"/>
</dbReference>
<gene>
    <name evidence="17" type="ORF">F946_01237</name>
</gene>
<keyword evidence="5" id="KW-0410">Iron transport</keyword>
<evidence type="ECO:0000313" key="18">
    <source>
        <dbReference type="Proteomes" id="UP000018444"/>
    </source>
</evidence>
<organism evidence="17 18">
    <name type="scientific">Acinetobacter johnsonii ANC 3681</name>
    <dbReference type="NCBI Taxonomy" id="1217662"/>
    <lineage>
        <taxon>Bacteria</taxon>
        <taxon>Pseudomonadati</taxon>
        <taxon>Pseudomonadota</taxon>
        <taxon>Gammaproteobacteria</taxon>
        <taxon>Moraxellales</taxon>
        <taxon>Moraxellaceae</taxon>
        <taxon>Acinetobacter</taxon>
    </lineage>
</organism>
<dbReference type="GO" id="GO:0009279">
    <property type="term" value="C:cell outer membrane"/>
    <property type="evidence" value="ECO:0007669"/>
    <property type="project" value="UniProtKB-SubCell"/>
</dbReference>
<dbReference type="CDD" id="cd01347">
    <property type="entry name" value="ligand_gated_channel"/>
    <property type="match status" value="1"/>
</dbReference>
<evidence type="ECO:0000256" key="1">
    <source>
        <dbReference type="ARBA" id="ARBA00004571"/>
    </source>
</evidence>
<dbReference type="Gene3D" id="2.170.130.10">
    <property type="entry name" value="TonB-dependent receptor, plug domain"/>
    <property type="match status" value="1"/>
</dbReference>
<dbReference type="PATRIC" id="fig|1217662.4.peg.1200"/>
<comment type="subcellular location">
    <subcellularLocation>
        <location evidence="1 14">Cell outer membrane</location>
        <topology evidence="1 14">Multi-pass membrane protein</topology>
    </subcellularLocation>
</comment>
<protein>
    <recommendedName>
        <fullName evidence="16">Secretin/TonB short N-terminal domain-containing protein</fullName>
    </recommendedName>
</protein>
<keyword evidence="13 14" id="KW-0998">Cell outer membrane</keyword>
<proteinExistence type="inferred from homology"/>
<evidence type="ECO:0000256" key="13">
    <source>
        <dbReference type="ARBA" id="ARBA00023237"/>
    </source>
</evidence>
<dbReference type="GO" id="GO:0015344">
    <property type="term" value="F:siderophore uptake transmembrane transporter activity"/>
    <property type="evidence" value="ECO:0007669"/>
    <property type="project" value="TreeGrafter"/>
</dbReference>
<feature type="domain" description="Secretin/TonB short N-terminal" evidence="16">
    <location>
        <begin position="61"/>
        <end position="112"/>
    </location>
</feature>
<dbReference type="PANTHER" id="PTHR32552">
    <property type="entry name" value="FERRICHROME IRON RECEPTOR-RELATED"/>
    <property type="match status" value="1"/>
</dbReference>
<evidence type="ECO:0000256" key="11">
    <source>
        <dbReference type="ARBA" id="ARBA00023136"/>
    </source>
</evidence>
<keyword evidence="8" id="KW-0408">Iron</keyword>
<keyword evidence="4 14" id="KW-1134">Transmembrane beta strand</keyword>
<evidence type="ECO:0000256" key="12">
    <source>
        <dbReference type="ARBA" id="ARBA00023170"/>
    </source>
</evidence>
<dbReference type="EMBL" id="APPZ01000006">
    <property type="protein sequence ID" value="ENV73345.1"/>
    <property type="molecule type" value="Genomic_DNA"/>
</dbReference>
<evidence type="ECO:0000256" key="7">
    <source>
        <dbReference type="ARBA" id="ARBA00022729"/>
    </source>
</evidence>
<name>N9CY36_ACIJO</name>
<dbReference type="Proteomes" id="UP000018444">
    <property type="component" value="Unassembled WGS sequence"/>
</dbReference>
<dbReference type="RefSeq" id="WP_004980237.1">
    <property type="nucleotide sequence ID" value="NZ_KB849705.1"/>
</dbReference>
<keyword evidence="9" id="KW-0406">Ion transport</keyword>
<dbReference type="InterPro" id="IPR036942">
    <property type="entry name" value="Beta-barrel_TonB_sf"/>
</dbReference>
<dbReference type="InterPro" id="IPR011662">
    <property type="entry name" value="Secretin/TonB_short_N"/>
</dbReference>
<dbReference type="InterPro" id="IPR012910">
    <property type="entry name" value="Plug_dom"/>
</dbReference>
<dbReference type="InterPro" id="IPR000531">
    <property type="entry name" value="Beta-barrel_TonB"/>
</dbReference>
<dbReference type="GO" id="GO:0038023">
    <property type="term" value="F:signaling receptor activity"/>
    <property type="evidence" value="ECO:0007669"/>
    <property type="project" value="InterPro"/>
</dbReference>
<evidence type="ECO:0000256" key="2">
    <source>
        <dbReference type="ARBA" id="ARBA00009810"/>
    </source>
</evidence>
<dbReference type="InterPro" id="IPR037066">
    <property type="entry name" value="Plug_dom_sf"/>
</dbReference>
<keyword evidence="12" id="KW-0675">Receptor</keyword>
<evidence type="ECO:0000256" key="4">
    <source>
        <dbReference type="ARBA" id="ARBA00022452"/>
    </source>
</evidence>
<dbReference type="GeneID" id="56338434"/>
<dbReference type="FunFam" id="2.170.130.10:FF:000010">
    <property type="entry name" value="Ferripyoverdine receptor"/>
    <property type="match status" value="1"/>
</dbReference>
<dbReference type="HOGENOM" id="CLU_008287_9_3_6"/>
<evidence type="ECO:0000256" key="15">
    <source>
        <dbReference type="RuleBase" id="RU003357"/>
    </source>
</evidence>
<dbReference type="AlphaFoldDB" id="N9CY36"/>
<evidence type="ECO:0000259" key="16">
    <source>
        <dbReference type="SMART" id="SM00965"/>
    </source>
</evidence>
<dbReference type="Gene3D" id="3.55.50.30">
    <property type="match status" value="1"/>
</dbReference>
<evidence type="ECO:0000256" key="3">
    <source>
        <dbReference type="ARBA" id="ARBA00022448"/>
    </source>
</evidence>
<keyword evidence="7" id="KW-0732">Signal</keyword>
<dbReference type="InterPro" id="IPR010105">
    <property type="entry name" value="TonB_sidphr_rcpt"/>
</dbReference>
<evidence type="ECO:0000256" key="6">
    <source>
        <dbReference type="ARBA" id="ARBA00022692"/>
    </source>
</evidence>
<dbReference type="NCBIfam" id="TIGR01783">
    <property type="entry name" value="TonB-siderophor"/>
    <property type="match status" value="1"/>
</dbReference>
<dbReference type="Gene3D" id="2.40.170.20">
    <property type="entry name" value="TonB-dependent receptor, beta-barrel domain"/>
    <property type="match status" value="1"/>
</dbReference>
<dbReference type="PROSITE" id="PS52016">
    <property type="entry name" value="TONB_DEPENDENT_REC_3"/>
    <property type="match status" value="1"/>
</dbReference>
<evidence type="ECO:0000256" key="14">
    <source>
        <dbReference type="PROSITE-ProRule" id="PRU01360"/>
    </source>
</evidence>
<dbReference type="Pfam" id="PF07715">
    <property type="entry name" value="Plug"/>
    <property type="match status" value="1"/>
</dbReference>
<dbReference type="SUPFAM" id="SSF56935">
    <property type="entry name" value="Porins"/>
    <property type="match status" value="1"/>
</dbReference>
<keyword evidence="6 14" id="KW-0812">Transmembrane</keyword>
<comment type="similarity">
    <text evidence="2 14 15">Belongs to the TonB-dependent receptor family.</text>
</comment>
<keyword evidence="11 14" id="KW-0472">Membrane</keyword>
<sequence>MKDYQAKSSLAMAIRAVLWGMPLMAGSFATTVVYAATTYPVNITQLPLDEALKQLAIQTGTTISYDSKALSNLQAKALKGNYAVDQALAALLQPHALLAVKVNNGGYSIQARQRAQVQTREIQLEAIHSQANNASGANSSQMTSADGTAQLATISLKANSGNNLTTEGSGSYTAKATTASTGLALSLKETPQLVSVITRQQMEDQNLTQLTDVVSQAAGLTINQSGNIGSDNSPIYARGQTVDNYLLDGVKLMSSYSSIFQSQDTALFDRVEVVRGANGLMTGAGSASASINMVRKKPLQDFKASVSASAGSWDTYRTDVDVSAPLNQAGTIRGRTVLAYQTGDSYIDRYSEERKIAYGVVEADLTEKTKASLGVSYQQMDISGIARGGLPSFYTDGSLIDWSRSDSNAADWTYSNRTTTAYFADVEHQFNERWKLKGTASRTITASDEVVGYIYSGGIDKQTGAGAMIYATRWDYEPTQDLFNLTLNGSFDLFNQSHEVVLGTTYTTSENKRPTYSSWNNNYAWNGELNNIFAWDGHNPTRPATMIDGSYSGDDQSQSVFGAIRLKLADPLAVILGTRVENWQRVTRNYNTADVVTSYKKQQENGEVIPYFGITYDLTDQWTGYASYTTIFSPQDKVDINASYLAPLIGNSTELGIKGEFFDNQLNVGAAIYQTQEDNKAVEVIDANGNKVKIIGPSGSEVQAYRTESGTKSRGFELETTGKLTDTWQLSASFSRNLSQDKNGKNLNTNIPNNTAKLFTTYTLPYLDEALTVGGGLRWQSEIYQDNESNKTRFTQGSYTLVDLMARYKINENLLVNFNLNNLFNEKYHLSTTNSYYGAPTNFRVGLKYDW</sequence>
<dbReference type="SMART" id="SM00965">
    <property type="entry name" value="STN"/>
    <property type="match status" value="1"/>
</dbReference>
<dbReference type="InterPro" id="IPR039426">
    <property type="entry name" value="TonB-dep_rcpt-like"/>
</dbReference>
<keyword evidence="3 14" id="KW-0813">Transport</keyword>
<comment type="caution">
    <text evidence="17">The sequence shown here is derived from an EMBL/GenBank/DDBJ whole genome shotgun (WGS) entry which is preliminary data.</text>
</comment>
<evidence type="ECO:0000256" key="5">
    <source>
        <dbReference type="ARBA" id="ARBA00022496"/>
    </source>
</evidence>
<dbReference type="Pfam" id="PF00593">
    <property type="entry name" value="TonB_dep_Rec_b-barrel"/>
    <property type="match status" value="1"/>
</dbReference>
<reference evidence="17 18" key="1">
    <citation type="submission" date="2013-02" db="EMBL/GenBank/DDBJ databases">
        <title>The Genome Sequence of Acinetobacter johnsonii ANC 3681.</title>
        <authorList>
            <consortium name="The Broad Institute Genome Sequencing Platform"/>
            <consortium name="The Broad Institute Genome Sequencing Center for Infectious Disease"/>
            <person name="Cerqueira G."/>
            <person name="Feldgarden M."/>
            <person name="Courvalin P."/>
            <person name="Perichon B."/>
            <person name="Grillot-Courvalin C."/>
            <person name="Clermont D."/>
            <person name="Rocha E."/>
            <person name="Yoon E.-J."/>
            <person name="Nemec A."/>
            <person name="Walker B."/>
            <person name="Young S.K."/>
            <person name="Zeng Q."/>
            <person name="Gargeya S."/>
            <person name="Fitzgerald M."/>
            <person name="Haas B."/>
            <person name="Abouelleil A."/>
            <person name="Alvarado L."/>
            <person name="Arachchi H.M."/>
            <person name="Berlin A.M."/>
            <person name="Chapman S.B."/>
            <person name="Dewar J."/>
            <person name="Goldberg J."/>
            <person name="Griggs A."/>
            <person name="Gujja S."/>
            <person name="Hansen M."/>
            <person name="Howarth C."/>
            <person name="Imamovic A."/>
            <person name="Larimer J."/>
            <person name="McCowan C."/>
            <person name="Murphy C."/>
            <person name="Neiman D."/>
            <person name="Pearson M."/>
            <person name="Priest M."/>
            <person name="Roberts A."/>
            <person name="Saif S."/>
            <person name="Shea T."/>
            <person name="Sisk P."/>
            <person name="Sykes S."/>
            <person name="Wortman J."/>
            <person name="Nusbaum C."/>
            <person name="Birren B."/>
        </authorList>
    </citation>
    <scope>NUCLEOTIDE SEQUENCE [LARGE SCALE GENOMIC DNA]</scope>
    <source>
        <strain evidence="17 18">ANC 3681</strain>
    </source>
</reference>